<organism evidence="2 3">
    <name type="scientific">Choiromyces venosus 120613-1</name>
    <dbReference type="NCBI Taxonomy" id="1336337"/>
    <lineage>
        <taxon>Eukaryota</taxon>
        <taxon>Fungi</taxon>
        <taxon>Dikarya</taxon>
        <taxon>Ascomycota</taxon>
        <taxon>Pezizomycotina</taxon>
        <taxon>Pezizomycetes</taxon>
        <taxon>Pezizales</taxon>
        <taxon>Tuberaceae</taxon>
        <taxon>Choiromyces</taxon>
    </lineage>
</organism>
<dbReference type="OrthoDB" id="5458181at2759"/>
<dbReference type="EMBL" id="ML120428">
    <property type="protein sequence ID" value="RPA95249.1"/>
    <property type="molecule type" value="Genomic_DNA"/>
</dbReference>
<proteinExistence type="predicted"/>
<dbReference type="InterPro" id="IPR029526">
    <property type="entry name" value="PGBD"/>
</dbReference>
<name>A0A3N4JAE5_9PEZI</name>
<keyword evidence="3" id="KW-1185">Reference proteome</keyword>
<evidence type="ECO:0000313" key="2">
    <source>
        <dbReference type="EMBL" id="RPA95249.1"/>
    </source>
</evidence>
<evidence type="ECO:0000313" key="3">
    <source>
        <dbReference type="Proteomes" id="UP000276215"/>
    </source>
</evidence>
<reference evidence="2 3" key="1">
    <citation type="journal article" date="2018" name="Nat. Ecol. Evol.">
        <title>Pezizomycetes genomes reveal the molecular basis of ectomycorrhizal truffle lifestyle.</title>
        <authorList>
            <person name="Murat C."/>
            <person name="Payen T."/>
            <person name="Noel B."/>
            <person name="Kuo A."/>
            <person name="Morin E."/>
            <person name="Chen J."/>
            <person name="Kohler A."/>
            <person name="Krizsan K."/>
            <person name="Balestrini R."/>
            <person name="Da Silva C."/>
            <person name="Montanini B."/>
            <person name="Hainaut M."/>
            <person name="Levati E."/>
            <person name="Barry K.W."/>
            <person name="Belfiori B."/>
            <person name="Cichocki N."/>
            <person name="Clum A."/>
            <person name="Dockter R.B."/>
            <person name="Fauchery L."/>
            <person name="Guy J."/>
            <person name="Iotti M."/>
            <person name="Le Tacon F."/>
            <person name="Lindquist E.A."/>
            <person name="Lipzen A."/>
            <person name="Malagnac F."/>
            <person name="Mello A."/>
            <person name="Molinier V."/>
            <person name="Miyauchi S."/>
            <person name="Poulain J."/>
            <person name="Riccioni C."/>
            <person name="Rubini A."/>
            <person name="Sitrit Y."/>
            <person name="Splivallo R."/>
            <person name="Traeger S."/>
            <person name="Wang M."/>
            <person name="Zifcakova L."/>
            <person name="Wipf D."/>
            <person name="Zambonelli A."/>
            <person name="Paolocci F."/>
            <person name="Nowrousian M."/>
            <person name="Ottonello S."/>
            <person name="Baldrian P."/>
            <person name="Spatafora J.W."/>
            <person name="Henrissat B."/>
            <person name="Nagy L.G."/>
            <person name="Aury J.M."/>
            <person name="Wincker P."/>
            <person name="Grigoriev I.V."/>
            <person name="Bonfante P."/>
            <person name="Martin F.M."/>
        </authorList>
    </citation>
    <scope>NUCLEOTIDE SEQUENCE [LARGE SCALE GENOMIC DNA]</scope>
    <source>
        <strain evidence="2 3">120613-1</strain>
    </source>
</reference>
<protein>
    <recommendedName>
        <fullName evidence="1">PiggyBac transposable element-derived protein domain-containing protein</fullName>
    </recommendedName>
</protein>
<evidence type="ECO:0000259" key="1">
    <source>
        <dbReference type="Pfam" id="PF13843"/>
    </source>
</evidence>
<dbReference type="Pfam" id="PF13843">
    <property type="entry name" value="DDE_Tnp_1_7"/>
    <property type="match status" value="1"/>
</dbReference>
<feature type="domain" description="PiggyBac transposable element-derived protein" evidence="1">
    <location>
        <begin position="98"/>
        <end position="129"/>
    </location>
</feature>
<dbReference type="Proteomes" id="UP000276215">
    <property type="component" value="Unassembled WGS sequence"/>
</dbReference>
<sequence>MDLAQPIALSKHEINTTAVRNMTCKCLAAGKPIEETLAKKSKSRGKRQEGKAKKTFTENAKILENLPEPPEFDAYKSPFMVHSASPILPPRITSNPEPLALFNLFFGNDILAQIVNNTNRYAEIKQQTVNSNQYSSVNTSAFIPVSTQPLTRIPSNLLHPDPAYPITC</sequence>
<dbReference type="AlphaFoldDB" id="A0A3N4JAE5"/>
<accession>A0A3N4JAE5</accession>
<gene>
    <name evidence="2" type="ORF">L873DRAFT_1792429</name>
</gene>